<comment type="caution">
    <text evidence="1">The sequence shown here is derived from an EMBL/GenBank/DDBJ whole genome shotgun (WGS) entry which is preliminary data.</text>
</comment>
<evidence type="ECO:0008006" key="3">
    <source>
        <dbReference type="Google" id="ProtNLM"/>
    </source>
</evidence>
<proteinExistence type="predicted"/>
<organism evidence="1 2">
    <name type="scientific">Piscinibacter aquaticus</name>
    <dbReference type="NCBI Taxonomy" id="392597"/>
    <lineage>
        <taxon>Bacteria</taxon>
        <taxon>Pseudomonadati</taxon>
        <taxon>Pseudomonadota</taxon>
        <taxon>Betaproteobacteria</taxon>
        <taxon>Burkholderiales</taxon>
        <taxon>Sphaerotilaceae</taxon>
        <taxon>Piscinibacter</taxon>
    </lineage>
</organism>
<dbReference type="SUPFAM" id="SSF48452">
    <property type="entry name" value="TPR-like"/>
    <property type="match status" value="1"/>
</dbReference>
<dbReference type="AlphaFoldDB" id="A0A5C6TXV2"/>
<evidence type="ECO:0000313" key="1">
    <source>
        <dbReference type="EMBL" id="TXC65267.1"/>
    </source>
</evidence>
<gene>
    <name evidence="1" type="ORF">FSC37_01515</name>
</gene>
<dbReference type="Proteomes" id="UP000321832">
    <property type="component" value="Unassembled WGS sequence"/>
</dbReference>
<dbReference type="Gene3D" id="1.25.40.10">
    <property type="entry name" value="Tetratricopeptide repeat domain"/>
    <property type="match status" value="1"/>
</dbReference>
<sequence length="144" mass="16001">MAEETERCGRKLGQLHIETSALIAMGSMASSLSGKAPAESYFERALEVLGAQPARFQRGWIEWEMGNTLARLGQTERAARSFEAALSRSREIGDATGEAIVTLDLAALRRPRASRSVCSIWCVACCRRCARSRRRRGWRSARAR</sequence>
<accession>A0A5C6TXV2</accession>
<dbReference type="InterPro" id="IPR011990">
    <property type="entry name" value="TPR-like_helical_dom_sf"/>
</dbReference>
<name>A0A5C6TXV2_9BURK</name>
<evidence type="ECO:0000313" key="2">
    <source>
        <dbReference type="Proteomes" id="UP000321832"/>
    </source>
</evidence>
<dbReference type="EMBL" id="VOPW01000001">
    <property type="protein sequence ID" value="TXC65267.1"/>
    <property type="molecule type" value="Genomic_DNA"/>
</dbReference>
<keyword evidence="2" id="KW-1185">Reference proteome</keyword>
<reference evidence="1 2" key="1">
    <citation type="submission" date="2019-08" db="EMBL/GenBank/DDBJ databases">
        <authorList>
            <person name="Khan S.A."/>
            <person name="Jeon C.O."/>
            <person name="Jeong S.E."/>
        </authorList>
    </citation>
    <scope>NUCLEOTIDE SEQUENCE [LARGE SCALE GENOMIC DNA]</scope>
    <source>
        <strain evidence="2">IMCC1728</strain>
    </source>
</reference>
<protein>
    <recommendedName>
        <fullName evidence="3">Tetratricopeptide repeat protein</fullName>
    </recommendedName>
</protein>